<evidence type="ECO:0000259" key="4">
    <source>
        <dbReference type="Pfam" id="PF01515"/>
    </source>
</evidence>
<dbReference type="InterPro" id="IPR002505">
    <property type="entry name" value="PTA_PTB"/>
</dbReference>
<proteinExistence type="inferred from homology"/>
<keyword evidence="3" id="KW-0012">Acyltransferase</keyword>
<gene>
    <name evidence="5" type="ORF">HND93_30580</name>
</gene>
<keyword evidence="6" id="KW-1185">Reference proteome</keyword>
<dbReference type="PIRSF" id="PIRSF000428">
    <property type="entry name" value="P_Ac_trans"/>
    <property type="match status" value="1"/>
</dbReference>
<evidence type="ECO:0000256" key="2">
    <source>
        <dbReference type="ARBA" id="ARBA00022679"/>
    </source>
</evidence>
<dbReference type="Pfam" id="PF01515">
    <property type="entry name" value="PTA_PTB"/>
    <property type="match status" value="1"/>
</dbReference>
<name>A0ABX2TIA6_9PROT</name>
<organism evidence="5 6">
    <name type="scientific">Azospirillum oleiclasticum</name>
    <dbReference type="NCBI Taxonomy" id="2735135"/>
    <lineage>
        <taxon>Bacteria</taxon>
        <taxon>Pseudomonadati</taxon>
        <taxon>Pseudomonadota</taxon>
        <taxon>Alphaproteobacteria</taxon>
        <taxon>Rhodospirillales</taxon>
        <taxon>Azospirillaceae</taxon>
        <taxon>Azospirillum</taxon>
    </lineage>
</organism>
<evidence type="ECO:0000256" key="3">
    <source>
        <dbReference type="ARBA" id="ARBA00023315"/>
    </source>
</evidence>
<dbReference type="Proteomes" id="UP000584642">
    <property type="component" value="Unassembled WGS sequence"/>
</dbReference>
<comment type="similarity">
    <text evidence="1">Belongs to the phosphate acetyltransferase and butyryltransferase family.</text>
</comment>
<evidence type="ECO:0000256" key="1">
    <source>
        <dbReference type="ARBA" id="ARBA00005656"/>
    </source>
</evidence>
<dbReference type="NCBIfam" id="NF006045">
    <property type="entry name" value="PRK08190.1"/>
    <property type="match status" value="1"/>
</dbReference>
<dbReference type="EMBL" id="JABFDB010000035">
    <property type="protein sequence ID" value="NYZ24071.1"/>
    <property type="molecule type" value="Genomic_DNA"/>
</dbReference>
<dbReference type="SUPFAM" id="SSF53659">
    <property type="entry name" value="Isocitrate/Isopropylmalate dehydrogenase-like"/>
    <property type="match status" value="1"/>
</dbReference>
<dbReference type="PANTHER" id="PTHR43356">
    <property type="entry name" value="PHOSPHATE ACETYLTRANSFERASE"/>
    <property type="match status" value="1"/>
</dbReference>
<dbReference type="RefSeq" id="WP_180285849.1">
    <property type="nucleotide sequence ID" value="NZ_JABFDB010000035.1"/>
</dbReference>
<reference evidence="5 6" key="1">
    <citation type="submission" date="2020-05" db="EMBL/GenBank/DDBJ databases">
        <title>Azospirillum oleiclasticum sp. nov, a nitrogen-fixing and heavy crude oil-emulsifying bacterium isolated from the crude oil of Yumen Oilfield.</title>
        <authorList>
            <person name="Wu D."/>
            <person name="Cai M."/>
            <person name="Zhang X."/>
        </authorList>
    </citation>
    <scope>NUCLEOTIDE SEQUENCE [LARGE SCALE GENOMIC DNA]</scope>
    <source>
        <strain evidence="5 6">ROY-1-1-2</strain>
    </source>
</reference>
<keyword evidence="2" id="KW-0808">Transferase</keyword>
<accession>A0ABX2TIA6</accession>
<comment type="caution">
    <text evidence="5">The sequence shown here is derived from an EMBL/GenBank/DDBJ whole genome shotgun (WGS) entry which is preliminary data.</text>
</comment>
<evidence type="ECO:0000313" key="5">
    <source>
        <dbReference type="EMBL" id="NYZ24071.1"/>
    </source>
</evidence>
<sequence>MATLARFETPERLLARARGADPVPTGVAAANSALALESAKRAQEEGLIEPVLVGDEAVIRKLAAGMDWALEGVRIVHKADETDAARTAVDLARRGEVKALMKGHVHTDVLMMAALDRNNGLRTGRRFTHAFHMSVPNSGREMIISDAAINIAPDIDTKRDIIRNSVDLARMLGAVRPQVALLSCTEEVTNRVQSSMDAALLTEWWSGEGYGSANVFGPLALDLALSEEAARVKGMENPVAGHADVLVVPNIETGNALFKMMVHFMNATAAGVVLGASVPIVLTSRADPPEARIAAAAIASLMAGGAKAPPVPCAALRAGPEKVAR</sequence>
<protein>
    <submittedName>
        <fullName evidence="5">Bifunctional enoyl-CoA hydratase/phosphate acetyltransferase</fullName>
    </submittedName>
</protein>
<feature type="domain" description="Phosphate acetyl/butaryl transferase" evidence="4">
    <location>
        <begin position="82"/>
        <end position="299"/>
    </location>
</feature>
<dbReference type="PANTHER" id="PTHR43356:SF2">
    <property type="entry name" value="PHOSPHATE ACETYLTRANSFERASE"/>
    <property type="match status" value="1"/>
</dbReference>
<evidence type="ECO:0000313" key="6">
    <source>
        <dbReference type="Proteomes" id="UP000584642"/>
    </source>
</evidence>
<dbReference type="InterPro" id="IPR050500">
    <property type="entry name" value="Phos_Acetyltrans/Butyryltrans"/>
</dbReference>
<dbReference type="InterPro" id="IPR012147">
    <property type="entry name" value="P_Ac_Bu_trans"/>
</dbReference>
<dbReference type="Gene3D" id="3.40.718.10">
    <property type="entry name" value="Isopropylmalate Dehydrogenase"/>
    <property type="match status" value="1"/>
</dbReference>